<evidence type="ECO:0000313" key="6">
    <source>
        <dbReference type="EMBL" id="TYR65941.1"/>
    </source>
</evidence>
<reference evidence="6 7" key="1">
    <citation type="submission" date="2019-08" db="EMBL/GenBank/DDBJ databases">
        <title>Draft genome for granaticin producer strain Streptomyces parvus C05.</title>
        <authorList>
            <person name="Gonzalez-Pimentel J.L."/>
        </authorList>
    </citation>
    <scope>NUCLEOTIDE SEQUENCE [LARGE SCALE GENOMIC DNA]</scope>
    <source>
        <strain evidence="6 7">C05</strain>
    </source>
</reference>
<dbReference type="GO" id="GO:0003677">
    <property type="term" value="F:DNA binding"/>
    <property type="evidence" value="ECO:0007669"/>
    <property type="project" value="InterPro"/>
</dbReference>
<dbReference type="RefSeq" id="WP_148901475.1">
    <property type="nucleotide sequence ID" value="NZ_VSZQ01000011.1"/>
</dbReference>
<dbReference type="SUPFAM" id="SSF52980">
    <property type="entry name" value="Restriction endonuclease-like"/>
    <property type="match status" value="1"/>
</dbReference>
<dbReference type="Gene3D" id="3.40.50.300">
    <property type="entry name" value="P-loop containing nucleotide triphosphate hydrolases"/>
    <property type="match status" value="1"/>
</dbReference>
<dbReference type="InterPro" id="IPR037057">
    <property type="entry name" value="DNA_rep_MutH/T2_RE_sf"/>
</dbReference>
<keyword evidence="1" id="KW-0540">Nuclease</keyword>
<keyword evidence="3" id="KW-0378">Hydrolase</keyword>
<dbReference type="NCBIfam" id="NF041121">
    <property type="entry name" value="SAV_2336_NTERM"/>
    <property type="match status" value="1"/>
</dbReference>
<dbReference type="InterPro" id="IPR011335">
    <property type="entry name" value="Restrct_endonuc-II-like"/>
</dbReference>
<evidence type="ECO:0000259" key="5">
    <source>
        <dbReference type="Pfam" id="PF09126"/>
    </source>
</evidence>
<sequence>MPEPSAEPSLPVPPAPDRNALGRVVAAVHAAVPGLDATGIAEALWLAALTGAPTAAAARPAEAAAGSAAGQAAADPEEVRSGAEPPAAGQPTNGEESSVQGRTLHERLPGAGTGVRGESVNAARGSGLPMELEVARALRPWKRPWLPGRRREVDVGATVDSYARSGELIPAFSAAPERWFDLALVVDRSPSMVVWEETIEAFTGVLDRLGAFRTLQILDLTFTGTSDMELRDGQGRPAPPGRLRSPDGRRLVLAVSDFTAGAWRRPQMWQQLRSWSLTSPVALLNPLPATMWRRTGLDLPSVRVAPAVPGAHNARLAFDRPALLPPDETGSRRWLPIPVLSLSPHSLDRWSRTVMRAAPEGCGAVLVPPVGRMRGSSTARPLPRSPRARTEGFLRTASPAAARLAVLSSTFDRLSLPLLHLIRQELVPEAATGDLAEVLTSRVFALDRQADGAVELVVPPDARSLLREHLTERDVGRLQRALSRVVSVRGDGRGGLPSVAAADPRDERDPTGVRELPAELVPFGQASLRTLELLGLAPASPTPVPVRGWVVPDQLPQPADPFFTGRQGEVARLVHFAQTGVPAVCITAPRGVHGAGASSLMLHAAHRVKERFPDGCLYADFHATDITSVLAGFLRALGVPDRDIPPRTSDMAQLYRTTLADRRVLVVLDNPSMDSASTLLPAAPGCTVLATALEPDDLYQQVIRLRPLERDEVHAFMRHFVPAAFADRPNSPFAHFSYWGDAWPLAVKMVALWLAEDADALDVLRARATPGSARGWDLRTVFNARLTRLPHEQARALFLLALLPQAWLSPLEVGALLGTDQDRSRSTTDGLVSAGLLESSAEGLFQVRDAVRGLAQHRAGSDLSTPEWQAALERLIAHHRRIIVAAYRDEYPGDPFIGQVSGPVEAEPPQVTLSRYVDRHPHLFRLLTARRGTEATDLRLRSGLLVLLRDLTSSPRHRTAYERAAYQLHERARAAQDGVSGRRVGIARACGQLSSQRHSRAAKTLAGLGKPTELRSLTARLRAAAAQDQGQTSAAESLLLAAVELAREDGDTYNEGKALDALGEGRATRSPRPRGAVPHPPAHFSAPEPIGGRLLNATVVVAETAASDVRLLDGLVRAVRQAGAEPDGYRTHVSDGISTVTVSPRVPVAQIVMELVALKATRGIPRFNVVIHVGPSLGDGTGATVDMAVRILRSSGLSAAVSAFRLSNAVTVSDPALLESQLPRAAFSRLHNLGERRETVWLYLADEGLSEGAQDSELNSLHAALLAADPLGDHMRWVLRDAFDFVLDGARTQRFDMLALSPAERAVVGVKVEQMITSVFGLEAGREADLNLGGIDFELRFSTRFGAWMFPRETYGRIHLLVHADDRTSSWSAGLLRVVPETVLGSAYNRDLKRGLRKEAMLWVRWLHRDAPLPENVLLQLPSHDRDAVLAAPTGQQRVEELFRRAVGRPITMATLSTLAGPNAARRAREARTRLAPEGITIRSIRDSSTRHDMFQSDRSPDAASTDDRA</sequence>
<keyword evidence="2" id="KW-0255">Endonuclease</keyword>
<evidence type="ECO:0000313" key="7">
    <source>
        <dbReference type="Proteomes" id="UP000323242"/>
    </source>
</evidence>
<gene>
    <name evidence="6" type="ORF">FY004_03530</name>
</gene>
<proteinExistence type="predicted"/>
<name>A0A5D4JKR5_9ACTN</name>
<dbReference type="InterPro" id="IPR027417">
    <property type="entry name" value="P-loop_NTPase"/>
</dbReference>
<dbReference type="InterPro" id="IPR036388">
    <property type="entry name" value="WH-like_DNA-bd_sf"/>
</dbReference>
<dbReference type="EMBL" id="VSZQ01000011">
    <property type="protein sequence ID" value="TYR65941.1"/>
    <property type="molecule type" value="Genomic_DNA"/>
</dbReference>
<keyword evidence="7" id="KW-1185">Reference proteome</keyword>
<dbReference type="InterPro" id="IPR047738">
    <property type="entry name" value="SAV_2336-like_N"/>
</dbReference>
<accession>A0A5D4JKR5</accession>
<dbReference type="Gene3D" id="1.10.10.10">
    <property type="entry name" value="Winged helix-like DNA-binding domain superfamily/Winged helix DNA-binding domain"/>
    <property type="match status" value="1"/>
</dbReference>
<evidence type="ECO:0000256" key="2">
    <source>
        <dbReference type="ARBA" id="ARBA00022759"/>
    </source>
</evidence>
<evidence type="ECO:0000256" key="1">
    <source>
        <dbReference type="ARBA" id="ARBA00022722"/>
    </source>
</evidence>
<protein>
    <recommendedName>
        <fullName evidence="5">Type II restriction enzyme NaeI domain-containing protein</fullName>
    </recommendedName>
</protein>
<dbReference type="Proteomes" id="UP000323242">
    <property type="component" value="Unassembled WGS sequence"/>
</dbReference>
<evidence type="ECO:0000256" key="4">
    <source>
        <dbReference type="SAM" id="MobiDB-lite"/>
    </source>
</evidence>
<feature type="region of interest" description="Disordered" evidence="4">
    <location>
        <begin position="368"/>
        <end position="388"/>
    </location>
</feature>
<comment type="caution">
    <text evidence="6">The sequence shown here is derived from an EMBL/GenBank/DDBJ whole genome shotgun (WGS) entry which is preliminary data.</text>
</comment>
<feature type="region of interest" description="Disordered" evidence="4">
    <location>
        <begin position="1486"/>
        <end position="1510"/>
    </location>
</feature>
<feature type="region of interest" description="Disordered" evidence="4">
    <location>
        <begin position="67"/>
        <end position="100"/>
    </location>
</feature>
<organism evidence="6 7">
    <name type="scientific">Streptomyces parvus</name>
    <dbReference type="NCBI Taxonomy" id="66428"/>
    <lineage>
        <taxon>Bacteria</taxon>
        <taxon>Bacillati</taxon>
        <taxon>Actinomycetota</taxon>
        <taxon>Actinomycetes</taxon>
        <taxon>Kitasatosporales</taxon>
        <taxon>Streptomycetaceae</taxon>
        <taxon>Streptomyces</taxon>
    </lineage>
</organism>
<dbReference type="GO" id="GO:0009036">
    <property type="term" value="F:type II site-specific deoxyribonuclease activity"/>
    <property type="evidence" value="ECO:0007669"/>
    <property type="project" value="InterPro"/>
</dbReference>
<evidence type="ECO:0000256" key="3">
    <source>
        <dbReference type="ARBA" id="ARBA00022801"/>
    </source>
</evidence>
<dbReference type="Gene3D" id="3.40.600.10">
    <property type="entry name" value="DNA mismatch repair MutH/Restriction endonuclease, type II"/>
    <property type="match status" value="1"/>
</dbReference>
<dbReference type="SUPFAM" id="SSF52540">
    <property type="entry name" value="P-loop containing nucleoside triphosphate hydrolases"/>
    <property type="match status" value="1"/>
</dbReference>
<dbReference type="GO" id="GO:0009307">
    <property type="term" value="P:DNA restriction-modification system"/>
    <property type="evidence" value="ECO:0007669"/>
    <property type="project" value="InterPro"/>
</dbReference>
<feature type="domain" description="Type II restriction enzyme NaeI" evidence="5">
    <location>
        <begin position="1261"/>
        <end position="1483"/>
    </location>
</feature>
<dbReference type="InterPro" id="IPR015210">
    <property type="entry name" value="NaeI"/>
</dbReference>
<dbReference type="Pfam" id="PF09126">
    <property type="entry name" value="NaeI"/>
    <property type="match status" value="1"/>
</dbReference>
<dbReference type="CDD" id="cd22338">
    <property type="entry name" value="NaeI-like"/>
    <property type="match status" value="1"/>
</dbReference>
<feature type="compositionally biased region" description="Polar residues" evidence="4">
    <location>
        <begin position="90"/>
        <end position="100"/>
    </location>
</feature>